<name>A0ABN2Z8P5_9ACTN</name>
<sequence length="591" mass="61793">MLSAVPRARRLPTVVSPGAGESFSAWVDRAAFDLGIGPGQLVRALGLECRASSPSARPMFFGVVLSGESARGLREATGLPASMWRRMHLERYAATALDFAGLDTGRETTLRTWSRQGWAQVYGSRACPLCLADGPVWWLWWRLETAAACPVHGVLLVDVCPGCGIRLRRGSAGSPRGLLERGGEFDPARCGNRVGGRSGALAVRCGQVLAEIPTVAVPGVLVDAQRLVLSVANGGRAPLVGEPVTPAVWFEGLRWLVALVRAAGDQVGPLPVGMPPVAAAALMDGARERAQTPVGVGARVRHGPVSAAEAAGLLAVVAPVLTAPDSDAAGPLLAGWLEGAAGVRRARTGSNPLRGLACPPVLDAVARRVGPRASRVAGALPAVVPGPGGGPVVPGWAVPQLIDPVDYRELIAAHLPGTAELSGRRLAGLALARLAGAGSWRGAAVLLGMDAAWAARVSNTLVQRIGDVPGFWSAVDAVAVRMAGRGLVDFARRREVLADLREVPHDVLYEVCHPAGRPVTWQRCRHAAAWVWQHFTGGDPREAPAYGVPWPGVTAESQREGWRKFRASLLPLIEPELSAWGVGLLGSGGGR</sequence>
<organism evidence="2 3">
    <name type="scientific">Kitasatospora kazusensis</name>
    <dbReference type="NCBI Taxonomy" id="407974"/>
    <lineage>
        <taxon>Bacteria</taxon>
        <taxon>Bacillati</taxon>
        <taxon>Actinomycetota</taxon>
        <taxon>Actinomycetes</taxon>
        <taxon>Kitasatosporales</taxon>
        <taxon>Streptomycetaceae</taxon>
        <taxon>Kitasatospora</taxon>
    </lineage>
</organism>
<evidence type="ECO:0000259" key="1">
    <source>
        <dbReference type="Pfam" id="PF06527"/>
    </source>
</evidence>
<evidence type="ECO:0000313" key="3">
    <source>
        <dbReference type="Proteomes" id="UP001422759"/>
    </source>
</evidence>
<protein>
    <recommendedName>
        <fullName evidence="1">TniQ domain-containing protein</fullName>
    </recommendedName>
</protein>
<dbReference type="Proteomes" id="UP001422759">
    <property type="component" value="Unassembled WGS sequence"/>
</dbReference>
<dbReference type="EMBL" id="BAAANT010000008">
    <property type="protein sequence ID" value="GAA2138488.1"/>
    <property type="molecule type" value="Genomic_DNA"/>
</dbReference>
<comment type="caution">
    <text evidence="2">The sequence shown here is derived from an EMBL/GenBank/DDBJ whole genome shotgun (WGS) entry which is preliminary data.</text>
</comment>
<dbReference type="Pfam" id="PF06527">
    <property type="entry name" value="TniQ"/>
    <property type="match status" value="1"/>
</dbReference>
<accession>A0ABN2Z8P5</accession>
<dbReference type="InterPro" id="IPR009492">
    <property type="entry name" value="TniQ"/>
</dbReference>
<keyword evidence="3" id="KW-1185">Reference proteome</keyword>
<reference evidence="2 3" key="1">
    <citation type="journal article" date="2019" name="Int. J. Syst. Evol. Microbiol.">
        <title>The Global Catalogue of Microorganisms (GCM) 10K type strain sequencing project: providing services to taxonomists for standard genome sequencing and annotation.</title>
        <authorList>
            <consortium name="The Broad Institute Genomics Platform"/>
            <consortium name="The Broad Institute Genome Sequencing Center for Infectious Disease"/>
            <person name="Wu L."/>
            <person name="Ma J."/>
        </authorList>
    </citation>
    <scope>NUCLEOTIDE SEQUENCE [LARGE SCALE GENOMIC DNA]</scope>
    <source>
        <strain evidence="2 3">JCM 14560</strain>
    </source>
</reference>
<proteinExistence type="predicted"/>
<gene>
    <name evidence="2" type="ORF">GCM10009760_19860</name>
</gene>
<feature type="domain" description="TniQ" evidence="1">
    <location>
        <begin position="13"/>
        <end position="156"/>
    </location>
</feature>
<evidence type="ECO:0000313" key="2">
    <source>
        <dbReference type="EMBL" id="GAA2138488.1"/>
    </source>
</evidence>